<dbReference type="Pfam" id="PF13920">
    <property type="entry name" value="zf-C3HC4_3"/>
    <property type="match status" value="1"/>
</dbReference>
<feature type="compositionally biased region" description="Acidic residues" evidence="2">
    <location>
        <begin position="490"/>
        <end position="501"/>
    </location>
</feature>
<evidence type="ECO:0000259" key="4">
    <source>
        <dbReference type="PROSITE" id="PS50089"/>
    </source>
</evidence>
<keyword evidence="3" id="KW-1133">Transmembrane helix</keyword>
<feature type="region of interest" description="Disordered" evidence="2">
    <location>
        <begin position="469"/>
        <end position="501"/>
    </location>
</feature>
<dbReference type="CDD" id="cd16616">
    <property type="entry name" value="mRING-HC-C4C4_Asi1p-like"/>
    <property type="match status" value="1"/>
</dbReference>
<dbReference type="EMBL" id="KE504160">
    <property type="protein sequence ID" value="EPS98945.1"/>
    <property type="molecule type" value="Genomic_DNA"/>
</dbReference>
<keyword evidence="6" id="KW-1185">Reference proteome</keyword>
<name>S8FBH2_FOMSC</name>
<protein>
    <recommendedName>
        <fullName evidence="4">RING-type domain-containing protein</fullName>
    </recommendedName>
</protein>
<feature type="domain" description="RING-type" evidence="4">
    <location>
        <begin position="585"/>
        <end position="628"/>
    </location>
</feature>
<keyword evidence="1" id="KW-0863">Zinc-finger</keyword>
<dbReference type="GO" id="GO:0006511">
    <property type="term" value="P:ubiquitin-dependent protein catabolic process"/>
    <property type="evidence" value="ECO:0007669"/>
    <property type="project" value="TreeGrafter"/>
</dbReference>
<dbReference type="GO" id="GO:0008270">
    <property type="term" value="F:zinc ion binding"/>
    <property type="evidence" value="ECO:0007669"/>
    <property type="project" value="UniProtKB-KW"/>
</dbReference>
<evidence type="ECO:0000313" key="6">
    <source>
        <dbReference type="Proteomes" id="UP000015241"/>
    </source>
</evidence>
<dbReference type="STRING" id="743788.S8FBH2"/>
<keyword evidence="3" id="KW-0812">Transmembrane</keyword>
<gene>
    <name evidence="5" type="ORF">FOMPIDRAFT_1125399</name>
</gene>
<keyword evidence="3" id="KW-0472">Membrane</keyword>
<reference evidence="5 6" key="1">
    <citation type="journal article" date="2012" name="Science">
        <title>The Paleozoic origin of enzymatic lignin decomposition reconstructed from 31 fungal genomes.</title>
        <authorList>
            <person name="Floudas D."/>
            <person name="Binder M."/>
            <person name="Riley R."/>
            <person name="Barry K."/>
            <person name="Blanchette R.A."/>
            <person name="Henrissat B."/>
            <person name="Martinez A.T."/>
            <person name="Otillar R."/>
            <person name="Spatafora J.W."/>
            <person name="Yadav J.S."/>
            <person name="Aerts A."/>
            <person name="Benoit I."/>
            <person name="Boyd A."/>
            <person name="Carlson A."/>
            <person name="Copeland A."/>
            <person name="Coutinho P.M."/>
            <person name="de Vries R.P."/>
            <person name="Ferreira P."/>
            <person name="Findley K."/>
            <person name="Foster B."/>
            <person name="Gaskell J."/>
            <person name="Glotzer D."/>
            <person name="Gorecki P."/>
            <person name="Heitman J."/>
            <person name="Hesse C."/>
            <person name="Hori C."/>
            <person name="Igarashi K."/>
            <person name="Jurgens J.A."/>
            <person name="Kallen N."/>
            <person name="Kersten P."/>
            <person name="Kohler A."/>
            <person name="Kuees U."/>
            <person name="Kumar T.K.A."/>
            <person name="Kuo A."/>
            <person name="LaButti K."/>
            <person name="Larrondo L.F."/>
            <person name="Lindquist E."/>
            <person name="Ling A."/>
            <person name="Lombard V."/>
            <person name="Lucas S."/>
            <person name="Lundell T."/>
            <person name="Martin R."/>
            <person name="McLaughlin D.J."/>
            <person name="Morgenstern I."/>
            <person name="Morin E."/>
            <person name="Murat C."/>
            <person name="Nagy L.G."/>
            <person name="Nolan M."/>
            <person name="Ohm R.A."/>
            <person name="Patyshakuliyeva A."/>
            <person name="Rokas A."/>
            <person name="Ruiz-Duenas F.J."/>
            <person name="Sabat G."/>
            <person name="Salamov A."/>
            <person name="Samejima M."/>
            <person name="Schmutz J."/>
            <person name="Slot J.C."/>
            <person name="St John F."/>
            <person name="Stenlid J."/>
            <person name="Sun H."/>
            <person name="Sun S."/>
            <person name="Syed K."/>
            <person name="Tsang A."/>
            <person name="Wiebenga A."/>
            <person name="Young D."/>
            <person name="Pisabarro A."/>
            <person name="Eastwood D.C."/>
            <person name="Martin F."/>
            <person name="Cullen D."/>
            <person name="Grigoriev I.V."/>
            <person name="Hibbett D.S."/>
        </authorList>
    </citation>
    <scope>NUCLEOTIDE SEQUENCE</scope>
    <source>
        <strain evidence="6">FP-58527</strain>
    </source>
</reference>
<dbReference type="Proteomes" id="UP000015241">
    <property type="component" value="Unassembled WGS sequence"/>
</dbReference>
<organism evidence="5 6">
    <name type="scientific">Fomitopsis schrenkii</name>
    <name type="common">Brown rot fungus</name>
    <dbReference type="NCBI Taxonomy" id="2126942"/>
    <lineage>
        <taxon>Eukaryota</taxon>
        <taxon>Fungi</taxon>
        <taxon>Dikarya</taxon>
        <taxon>Basidiomycota</taxon>
        <taxon>Agaricomycotina</taxon>
        <taxon>Agaricomycetes</taxon>
        <taxon>Polyporales</taxon>
        <taxon>Fomitopsis</taxon>
    </lineage>
</organism>
<evidence type="ECO:0000313" key="5">
    <source>
        <dbReference type="EMBL" id="EPS98945.1"/>
    </source>
</evidence>
<feature type="region of interest" description="Disordered" evidence="2">
    <location>
        <begin position="431"/>
        <end position="451"/>
    </location>
</feature>
<accession>S8FBH2</accession>
<dbReference type="PROSITE" id="PS50089">
    <property type="entry name" value="ZF_RING_2"/>
    <property type="match status" value="1"/>
</dbReference>
<evidence type="ECO:0000256" key="2">
    <source>
        <dbReference type="SAM" id="MobiDB-lite"/>
    </source>
</evidence>
<feature type="transmembrane region" description="Helical" evidence="3">
    <location>
        <begin position="6"/>
        <end position="25"/>
    </location>
</feature>
<dbReference type="OrthoDB" id="66726at2759"/>
<dbReference type="AlphaFoldDB" id="S8FBH2"/>
<evidence type="ECO:0000256" key="3">
    <source>
        <dbReference type="SAM" id="Phobius"/>
    </source>
</evidence>
<dbReference type="InterPro" id="IPR001841">
    <property type="entry name" value="Znf_RING"/>
</dbReference>
<proteinExistence type="predicted"/>
<dbReference type="PANTHER" id="PTHR22696">
    <property type="entry name" value="E3 UBIQUITIN-PROTEIN LIGASE RNF26"/>
    <property type="match status" value="1"/>
</dbReference>
<dbReference type="Gene3D" id="3.30.40.10">
    <property type="entry name" value="Zinc/RING finger domain, C3HC4 (zinc finger)"/>
    <property type="match status" value="1"/>
</dbReference>
<dbReference type="InterPro" id="IPR013083">
    <property type="entry name" value="Znf_RING/FYVE/PHD"/>
</dbReference>
<keyword evidence="1" id="KW-0862">Zinc</keyword>
<dbReference type="GO" id="GO:0061630">
    <property type="term" value="F:ubiquitin protein ligase activity"/>
    <property type="evidence" value="ECO:0007669"/>
    <property type="project" value="TreeGrafter"/>
</dbReference>
<dbReference type="HOGENOM" id="CLU_021856_0_0_1"/>
<evidence type="ECO:0000256" key="1">
    <source>
        <dbReference type="PROSITE-ProRule" id="PRU00175"/>
    </source>
</evidence>
<dbReference type="PANTHER" id="PTHR22696:SF1">
    <property type="entry name" value="E3 UBIQUITIN-PROTEIN LIGASE RNF26"/>
    <property type="match status" value="1"/>
</dbReference>
<dbReference type="InParanoid" id="S8FBH2"/>
<dbReference type="GO" id="GO:0016567">
    <property type="term" value="P:protein ubiquitination"/>
    <property type="evidence" value="ECO:0007669"/>
    <property type="project" value="TreeGrafter"/>
</dbReference>
<sequence>MEPLPGPLAFVTSGYFFGLFVMALVMNRIQNIVVPPRNPLAARLHAARHASSRLSFLRMLLGLFFPVDLSSTFSRTAFRIPTIYLLAKALLVWMILLLQAAKLWPSWGLLASIGGWAAHKEMEDICWFTFTSTCLALAVGALTSGLEGLHLNHNAPFNLFSFAFQLHIYSSPSTHADKFVNLPSRPSKHVILTLMLPLLQLTLLHCLEVKKSWARHRLIPTTFCSLLSLTHFHAVIWTSPTSYPLTNFFSCVVESMLVCLIAFSALLNVTTQLLLEGAVTRPLFGHADTLMPKMDEDFGVALVRLGTASLEATSAAGMGNEVGGVTSAGVSELASRPPEEDRGVVEIDRSGVVSLSPAFDRKGHNRVRKRGFLNEITSVKAQGQRSDLWADTMVNAGWHKAVVMFFVSVVKAVKRVVVGLFAALWAKVRPRTGTPGPAPAAPLRRELIEDDDDAEDMDAYRRFLRGESVSDDEDEFVPASDEFHPTHDAPDEESDEPAADGDETAELFADLSHGAATSTGAAPVLLAHMASTSTAPLTRRRYQSLASERGSRDGGIEDWGELARERREAKVPERPEEEDDSRRNCVICTVEPRDIICWPCRCLALCNDCRENLASRSAASKHTCPCCRRSVEGYSRIFIP</sequence>
<feature type="transmembrane region" description="Helical" evidence="3">
    <location>
        <begin position="85"/>
        <end position="104"/>
    </location>
</feature>
<keyword evidence="1" id="KW-0479">Metal-binding</keyword>
<dbReference type="eggNOG" id="ENOG502QV7Y">
    <property type="taxonomic scope" value="Eukaryota"/>
</dbReference>